<feature type="transmembrane region" description="Helical" evidence="3">
    <location>
        <begin position="581"/>
        <end position="606"/>
    </location>
</feature>
<feature type="transmembrane region" description="Helical" evidence="3">
    <location>
        <begin position="790"/>
        <end position="810"/>
    </location>
</feature>
<evidence type="ECO:0000256" key="2">
    <source>
        <dbReference type="ARBA" id="ARBA00022598"/>
    </source>
</evidence>
<dbReference type="Gene3D" id="3.30.300.30">
    <property type="match status" value="1"/>
</dbReference>
<evidence type="ECO:0000256" key="1">
    <source>
        <dbReference type="ARBA" id="ARBA00006432"/>
    </source>
</evidence>
<feature type="transmembrane region" description="Helical" evidence="3">
    <location>
        <begin position="688"/>
        <end position="704"/>
    </location>
</feature>
<comment type="caution">
    <text evidence="6">The sequence shown here is derived from an EMBL/GenBank/DDBJ whole genome shotgun (WGS) entry which is preliminary data.</text>
</comment>
<dbReference type="GO" id="GO:0006631">
    <property type="term" value="P:fatty acid metabolic process"/>
    <property type="evidence" value="ECO:0007669"/>
    <property type="project" value="TreeGrafter"/>
</dbReference>
<gene>
    <name evidence="6" type="ORF">CLV89_1236</name>
</gene>
<keyword evidence="3" id="KW-0812">Transmembrane</keyword>
<dbReference type="GO" id="GO:0031956">
    <property type="term" value="F:medium-chain fatty acid-CoA ligase activity"/>
    <property type="evidence" value="ECO:0007669"/>
    <property type="project" value="TreeGrafter"/>
</dbReference>
<dbReference type="GO" id="GO:0016747">
    <property type="term" value="F:acyltransferase activity, transferring groups other than amino-acyl groups"/>
    <property type="evidence" value="ECO:0007669"/>
    <property type="project" value="InterPro"/>
</dbReference>
<evidence type="ECO:0000313" key="6">
    <source>
        <dbReference type="EMBL" id="PRZ44541.1"/>
    </source>
</evidence>
<dbReference type="PROSITE" id="PS00455">
    <property type="entry name" value="AMP_BINDING"/>
    <property type="match status" value="1"/>
</dbReference>
<keyword evidence="3" id="KW-1133">Transmembrane helix</keyword>
<proteinExistence type="inferred from homology"/>
<dbReference type="Proteomes" id="UP000237718">
    <property type="component" value="Unassembled WGS sequence"/>
</dbReference>
<evidence type="ECO:0000259" key="4">
    <source>
        <dbReference type="Pfam" id="PF00501"/>
    </source>
</evidence>
<protein>
    <submittedName>
        <fullName evidence="6">Acyl-CoA synthetase (AMP-forming)/AMP-acid ligase II</fullName>
    </submittedName>
</protein>
<feature type="transmembrane region" description="Helical" evidence="3">
    <location>
        <begin position="552"/>
        <end position="569"/>
    </location>
</feature>
<dbReference type="AlphaFoldDB" id="A0A2T1A7H9"/>
<dbReference type="PANTHER" id="PTHR43201:SF5">
    <property type="entry name" value="MEDIUM-CHAIN ACYL-COA LIGASE ACSF2, MITOCHONDRIAL"/>
    <property type="match status" value="1"/>
</dbReference>
<evidence type="ECO:0000313" key="7">
    <source>
        <dbReference type="Proteomes" id="UP000237718"/>
    </source>
</evidence>
<dbReference type="Gene3D" id="3.40.50.12780">
    <property type="entry name" value="N-terminal domain of ligase-like"/>
    <property type="match status" value="1"/>
</dbReference>
<feature type="transmembrane region" description="Helical" evidence="3">
    <location>
        <begin position="711"/>
        <end position="727"/>
    </location>
</feature>
<dbReference type="PANTHER" id="PTHR43201">
    <property type="entry name" value="ACYL-COA SYNTHETASE"/>
    <property type="match status" value="1"/>
</dbReference>
<dbReference type="Pfam" id="PF01757">
    <property type="entry name" value="Acyl_transf_3"/>
    <property type="match status" value="1"/>
</dbReference>
<organism evidence="6 7">
    <name type="scientific">Tritonibacter scottomollicae</name>
    <name type="common">Epibacterium scottomollicae</name>
    <dbReference type="NCBI Taxonomy" id="483013"/>
    <lineage>
        <taxon>Bacteria</taxon>
        <taxon>Pseudomonadati</taxon>
        <taxon>Pseudomonadota</taxon>
        <taxon>Alphaproteobacteria</taxon>
        <taxon>Rhodobacterales</taxon>
        <taxon>Paracoccaceae</taxon>
        <taxon>Tritonibacter</taxon>
    </lineage>
</organism>
<feature type="transmembrane region" description="Helical" evidence="3">
    <location>
        <begin position="626"/>
        <end position="645"/>
    </location>
</feature>
<sequence>MKQRRPACEPPGMETMVSGQMATQELQATAVVRKNSVAFIEEVLALNEARQPLVIVTDEAQAQAMPGVSIDRCITPADRSGWFTARHALIHGDRPAQISYTSGTEGTPKGILLSYTNLADTAERIIAQMKMTEDIREYVAVPATFSFGMGRYRAVSAVGGQAYLPPRGFDPLELAQMLAAGQVNALSAVPTLLRILLDAPDIIGAAGEELRWMEIGSQHMTADEKRRIRDLFPNALITQHYGLTEASRSTFLQISAATDAELHSVGEPIGGSDVQIGEDGRVRIRGPHVAQYRIDTNGLHDLRDADGWLQTNDLGHIQEGHLYFDGRADDLINCGGVKLVPDQLEARMRPALPPGSEIAVAKVPDVQRGDGVLVAVQAEASPTERIRDLAIAALLEMGIAAGSALHIMPVEAIPVTGTGKVQRAMLADQFAQRGPALTPAAPPVPAGEIKDVLSLFRHEFPGQTVRPDDTFETLGGDSLHFIQFSLSFEQRFGQLPENWETLSTAALQRHVGASRKSIWRRLESVTLTRGFFMVCIVALHTEAFIYSPNWGAAYFLIMLAGYSVARFQLPEIIRTGSVRTLLGTIRYVAIPTILMVALLQVLTQRFEILPLLLVSNYLDPFTLKGFLFYFIEFYLQLLALAALLFSFARVREAFRLYPMISALSLLAAVALLNQLIESVWSGDYNFHRTPWNYAWAFALGIVLASAKDTSTRILALVVSMVAVYLKWDLTSAAFYVTGGTAMVLFVRSVTVPAPVKILVGEIANASMFVYLCHYQMISIVNKIYGDSRPWLSLISSLIVGVAVTHLYAWISRKFTQIAHPA</sequence>
<evidence type="ECO:0000256" key="3">
    <source>
        <dbReference type="SAM" id="Phobius"/>
    </source>
</evidence>
<keyword evidence="2 6" id="KW-0436">Ligase</keyword>
<evidence type="ECO:0000259" key="5">
    <source>
        <dbReference type="Pfam" id="PF01757"/>
    </source>
</evidence>
<comment type="similarity">
    <text evidence="1">Belongs to the ATP-dependent AMP-binding enzyme family.</text>
</comment>
<dbReference type="InterPro" id="IPR000873">
    <property type="entry name" value="AMP-dep_synth/lig_dom"/>
</dbReference>
<feature type="domain" description="AMP-dependent synthetase/ligase" evidence="4">
    <location>
        <begin position="26"/>
        <end position="290"/>
    </location>
</feature>
<keyword evidence="3" id="KW-0472">Membrane</keyword>
<dbReference type="Pfam" id="PF00501">
    <property type="entry name" value="AMP-binding"/>
    <property type="match status" value="1"/>
</dbReference>
<dbReference type="InterPro" id="IPR002656">
    <property type="entry name" value="Acyl_transf_3_dom"/>
</dbReference>
<dbReference type="OrthoDB" id="9803968at2"/>
<dbReference type="CDD" id="cd04433">
    <property type="entry name" value="AFD_class_I"/>
    <property type="match status" value="1"/>
</dbReference>
<accession>A0A2T1A7H9</accession>
<reference evidence="6 7" key="1">
    <citation type="submission" date="2018-03" db="EMBL/GenBank/DDBJ databases">
        <title>Genomic Encyclopedia of Archaeal and Bacterial Type Strains, Phase II (KMG-II): from individual species to whole genera.</title>
        <authorList>
            <person name="Goeker M."/>
        </authorList>
    </citation>
    <scope>NUCLEOTIDE SEQUENCE [LARGE SCALE GENOMIC DNA]</scope>
    <source>
        <strain evidence="6 7">DSM 25328</strain>
    </source>
</reference>
<dbReference type="InterPro" id="IPR020845">
    <property type="entry name" value="AMP-binding_CS"/>
</dbReference>
<feature type="transmembrane region" description="Helical" evidence="3">
    <location>
        <begin position="657"/>
        <end position="676"/>
    </location>
</feature>
<dbReference type="EMBL" id="PVUF01000023">
    <property type="protein sequence ID" value="PRZ44541.1"/>
    <property type="molecule type" value="Genomic_DNA"/>
</dbReference>
<dbReference type="SUPFAM" id="SSF56801">
    <property type="entry name" value="Acetyl-CoA synthetase-like"/>
    <property type="match status" value="1"/>
</dbReference>
<name>A0A2T1A7H9_TRISK</name>
<feature type="domain" description="Acyltransferase 3" evidence="5">
    <location>
        <begin position="524"/>
        <end position="805"/>
    </location>
</feature>
<dbReference type="InterPro" id="IPR042099">
    <property type="entry name" value="ANL_N_sf"/>
</dbReference>
<dbReference type="InterPro" id="IPR045851">
    <property type="entry name" value="AMP-bd_C_sf"/>
</dbReference>